<comment type="caution">
    <text evidence="3">The sequence shown here is derived from an EMBL/GenBank/DDBJ whole genome shotgun (WGS) entry which is preliminary data.</text>
</comment>
<feature type="signal peptide" evidence="2">
    <location>
        <begin position="1"/>
        <end position="25"/>
    </location>
</feature>
<keyword evidence="2" id="KW-0732">Signal</keyword>
<name>A0A1E5URR1_9POAL</name>
<evidence type="ECO:0000313" key="3">
    <source>
        <dbReference type="EMBL" id="OEL15563.1"/>
    </source>
</evidence>
<dbReference type="AlphaFoldDB" id="A0A1E5URR1"/>
<evidence type="ECO:0000313" key="4">
    <source>
        <dbReference type="Proteomes" id="UP000095767"/>
    </source>
</evidence>
<dbReference type="EMBL" id="LWDX02066316">
    <property type="protein sequence ID" value="OEL15563.1"/>
    <property type="molecule type" value="Genomic_DNA"/>
</dbReference>
<dbReference type="Proteomes" id="UP000095767">
    <property type="component" value="Unassembled WGS sequence"/>
</dbReference>
<comment type="similarity">
    <text evidence="1">Belongs to the 'GDSL' lipolytic enzyme family.</text>
</comment>
<dbReference type="InterPro" id="IPR036514">
    <property type="entry name" value="SGNH_hydro_sf"/>
</dbReference>
<dbReference type="STRING" id="888268.A0A1E5URR1"/>
<keyword evidence="4" id="KW-1185">Reference proteome</keyword>
<evidence type="ECO:0000256" key="2">
    <source>
        <dbReference type="SAM" id="SignalP"/>
    </source>
</evidence>
<gene>
    <name evidence="3" type="ORF">BAE44_0023418</name>
</gene>
<proteinExistence type="inferred from homology"/>
<evidence type="ECO:0000256" key="1">
    <source>
        <dbReference type="ARBA" id="ARBA00008668"/>
    </source>
</evidence>
<protein>
    <recommendedName>
        <fullName evidence="5">GDSL esterase/lipase</fullName>
    </recommendedName>
</protein>
<dbReference type="Gene3D" id="3.40.50.1110">
    <property type="entry name" value="SGNH hydrolase"/>
    <property type="match status" value="1"/>
</dbReference>
<dbReference type="OrthoDB" id="689915at2759"/>
<sequence length="153" mass="16124">MIFSFHAMKPLTLAVSVLLIASATAEVVELGSSNPVVGHRRYGSIFSFGDSFADTDNDNVVVLAAHSLDNPSSPEELGLPFVPPFLAHNGSFRQGANFAVSGATALNGSSFSDNPIVVRLVVNISSSKQLEWFDSLKPSLCSRPGKGHGVLPV</sequence>
<dbReference type="PANTHER" id="PTHR22835:SF501">
    <property type="entry name" value="OS01G0215000 PROTEIN"/>
    <property type="match status" value="1"/>
</dbReference>
<evidence type="ECO:0008006" key="5">
    <source>
        <dbReference type="Google" id="ProtNLM"/>
    </source>
</evidence>
<feature type="chain" id="PRO_5009187278" description="GDSL esterase/lipase" evidence="2">
    <location>
        <begin position="26"/>
        <end position="153"/>
    </location>
</feature>
<reference evidence="3 4" key="1">
    <citation type="submission" date="2016-09" db="EMBL/GenBank/DDBJ databases">
        <title>The draft genome of Dichanthelium oligosanthes: A C3 panicoid grass species.</title>
        <authorList>
            <person name="Studer A.J."/>
            <person name="Schnable J.C."/>
            <person name="Brutnell T.P."/>
        </authorList>
    </citation>
    <scope>NUCLEOTIDE SEQUENCE [LARGE SCALE GENOMIC DNA]</scope>
    <source>
        <strain evidence="4">cv. Kellogg 1175</strain>
        <tissue evidence="3">Leaf</tissue>
    </source>
</reference>
<organism evidence="3 4">
    <name type="scientific">Dichanthelium oligosanthes</name>
    <dbReference type="NCBI Taxonomy" id="888268"/>
    <lineage>
        <taxon>Eukaryota</taxon>
        <taxon>Viridiplantae</taxon>
        <taxon>Streptophyta</taxon>
        <taxon>Embryophyta</taxon>
        <taxon>Tracheophyta</taxon>
        <taxon>Spermatophyta</taxon>
        <taxon>Magnoliopsida</taxon>
        <taxon>Liliopsida</taxon>
        <taxon>Poales</taxon>
        <taxon>Poaceae</taxon>
        <taxon>PACMAD clade</taxon>
        <taxon>Panicoideae</taxon>
        <taxon>Panicodae</taxon>
        <taxon>Paniceae</taxon>
        <taxon>Dichantheliinae</taxon>
        <taxon>Dichanthelium</taxon>
    </lineage>
</organism>
<accession>A0A1E5URR1</accession>
<dbReference type="PANTHER" id="PTHR22835">
    <property type="entry name" value="ZINC FINGER FYVE DOMAIN CONTAINING PROTEIN"/>
    <property type="match status" value="1"/>
</dbReference>